<comment type="caution">
    <text evidence="1">The sequence shown here is derived from an EMBL/GenBank/DDBJ whole genome shotgun (WGS) entry which is preliminary data.</text>
</comment>
<evidence type="ECO:0000313" key="2">
    <source>
        <dbReference type="Proteomes" id="UP000319700"/>
    </source>
</evidence>
<keyword evidence="2" id="KW-1185">Reference proteome</keyword>
<organism evidence="1 2">
    <name type="scientific">Flavobacterium pectinovorum</name>
    <dbReference type="NCBI Taxonomy" id="29533"/>
    <lineage>
        <taxon>Bacteria</taxon>
        <taxon>Pseudomonadati</taxon>
        <taxon>Bacteroidota</taxon>
        <taxon>Flavobacteriia</taxon>
        <taxon>Flavobacteriales</taxon>
        <taxon>Flavobacteriaceae</taxon>
        <taxon>Flavobacterium</taxon>
    </lineage>
</organism>
<proteinExistence type="predicted"/>
<dbReference type="AlphaFoldDB" id="A0A502EEF7"/>
<dbReference type="Proteomes" id="UP000319700">
    <property type="component" value="Unassembled WGS sequence"/>
</dbReference>
<reference evidence="1 2" key="1">
    <citation type="journal article" date="2019" name="Environ. Microbiol.">
        <title>Species interactions and distinct microbial communities in high Arctic permafrost affected cryosols are associated with the CH4 and CO2 gas fluxes.</title>
        <authorList>
            <person name="Altshuler I."/>
            <person name="Hamel J."/>
            <person name="Turney S."/>
            <person name="Magnuson E."/>
            <person name="Levesque R."/>
            <person name="Greer C."/>
            <person name="Whyte L.G."/>
        </authorList>
    </citation>
    <scope>NUCLEOTIDE SEQUENCE [LARGE SCALE GENOMIC DNA]</scope>
    <source>
        <strain evidence="1 2">42</strain>
    </source>
</reference>
<dbReference type="EMBL" id="RCZH01000018">
    <property type="protein sequence ID" value="TPG34860.1"/>
    <property type="molecule type" value="Genomic_DNA"/>
</dbReference>
<evidence type="ECO:0000313" key="1">
    <source>
        <dbReference type="EMBL" id="TPG34860.1"/>
    </source>
</evidence>
<accession>A0A502EEF7</accession>
<dbReference type="OrthoDB" id="1353184at2"/>
<name>A0A502EEF7_9FLAO</name>
<gene>
    <name evidence="1" type="ORF">EAH81_22110</name>
</gene>
<sequence>MSVADKNTLQVVLKNIDGKIDQLNDQKITALFESLGLHERDDIPKDYLNWESILIVIPSRSILDELKKYKNSISRISFVTNPNAKQIHIYDYSDWKKSTQNKTQFQIREFLKTNFGGTLKISEDPDWIKLI</sequence>
<protein>
    <submittedName>
        <fullName evidence="1">Uncharacterized protein</fullName>
    </submittedName>
</protein>